<dbReference type="Gene3D" id="3.90.180.10">
    <property type="entry name" value="Medium-chain alcohol dehydrogenases, catalytic domain"/>
    <property type="match status" value="1"/>
</dbReference>
<dbReference type="PANTHER" id="PTHR43401:SF2">
    <property type="entry name" value="L-THREONINE 3-DEHYDROGENASE"/>
    <property type="match status" value="1"/>
</dbReference>
<dbReference type="InterPro" id="IPR002328">
    <property type="entry name" value="ADH_Zn_CS"/>
</dbReference>
<dbReference type="InterPro" id="IPR011032">
    <property type="entry name" value="GroES-like_sf"/>
</dbReference>
<evidence type="ECO:0000256" key="1">
    <source>
        <dbReference type="ARBA" id="ARBA00022723"/>
    </source>
</evidence>
<keyword evidence="1" id="KW-0479">Metal-binding</keyword>
<evidence type="ECO:0000313" key="5">
    <source>
        <dbReference type="EMBL" id="GFP22240.1"/>
    </source>
</evidence>
<dbReference type="GO" id="GO:0008270">
    <property type="term" value="F:zinc ion binding"/>
    <property type="evidence" value="ECO:0007669"/>
    <property type="project" value="InterPro"/>
</dbReference>
<dbReference type="InterPro" id="IPR013154">
    <property type="entry name" value="ADH-like_N"/>
</dbReference>
<keyword evidence="3" id="KW-0560">Oxidoreductase</keyword>
<evidence type="ECO:0000256" key="2">
    <source>
        <dbReference type="ARBA" id="ARBA00022833"/>
    </source>
</evidence>
<evidence type="ECO:0000313" key="6">
    <source>
        <dbReference type="Proteomes" id="UP000580051"/>
    </source>
</evidence>
<comment type="caution">
    <text evidence="5">The sequence shown here is derived from an EMBL/GenBank/DDBJ whole genome shotgun (WGS) entry which is preliminary data.</text>
</comment>
<keyword evidence="2" id="KW-0862">Zinc</keyword>
<dbReference type="InterPro" id="IPR050129">
    <property type="entry name" value="Zn_alcohol_dh"/>
</dbReference>
<dbReference type="RefSeq" id="WP_176227257.1">
    <property type="nucleotide sequence ID" value="NZ_BLRV01000284.1"/>
</dbReference>
<organism evidence="5 6">
    <name type="scientific">Candidatus Hakubella thermalkaliphila</name>
    <dbReference type="NCBI Taxonomy" id="2754717"/>
    <lineage>
        <taxon>Bacteria</taxon>
        <taxon>Bacillati</taxon>
        <taxon>Actinomycetota</taxon>
        <taxon>Actinomycetota incertae sedis</taxon>
        <taxon>Candidatus Hakubellales</taxon>
        <taxon>Candidatus Hakubellaceae</taxon>
        <taxon>Candidatus Hakubella</taxon>
    </lineage>
</organism>
<protein>
    <submittedName>
        <fullName evidence="5">L-iditol 2-dehydrogenase</fullName>
    </submittedName>
</protein>
<dbReference type="GO" id="GO:0016491">
    <property type="term" value="F:oxidoreductase activity"/>
    <property type="evidence" value="ECO:0007669"/>
    <property type="project" value="UniProtKB-KW"/>
</dbReference>
<evidence type="ECO:0000256" key="3">
    <source>
        <dbReference type="ARBA" id="ARBA00023002"/>
    </source>
</evidence>
<gene>
    <name evidence="5" type="ORF">HKBW3S06_01467</name>
</gene>
<accession>A0A6V8NS95</accession>
<dbReference type="EMBL" id="BLRV01000284">
    <property type="protein sequence ID" value="GFP22240.1"/>
    <property type="molecule type" value="Genomic_DNA"/>
</dbReference>
<dbReference type="PROSITE" id="PS00059">
    <property type="entry name" value="ADH_ZINC"/>
    <property type="match status" value="1"/>
</dbReference>
<dbReference type="Pfam" id="PF08240">
    <property type="entry name" value="ADH_N"/>
    <property type="match status" value="1"/>
</dbReference>
<dbReference type="Proteomes" id="UP000580051">
    <property type="component" value="Unassembled WGS sequence"/>
</dbReference>
<sequence>MPEPADDAILAKVLMCGICGTDVHITRGRLPMPFPTMLGHEWCGTVAALGKNVNKDFIGKPLKVGDYITTAVGSCGKCWACRNTPRTNLCEKMAMIGIWPEPVDKPPYFYGAYSEYAYIEPNIPVFKLPDGFTPE</sequence>
<evidence type="ECO:0000259" key="4">
    <source>
        <dbReference type="Pfam" id="PF08240"/>
    </source>
</evidence>
<dbReference type="SUPFAM" id="SSF50129">
    <property type="entry name" value="GroES-like"/>
    <property type="match status" value="1"/>
</dbReference>
<reference evidence="5 6" key="1">
    <citation type="journal article" date="2020" name="Front. Microbiol.">
        <title>Single-cell genomics of novel Actinobacteria with the Wood-Ljungdahl pathway discovered in a serpentinizing system.</title>
        <authorList>
            <person name="Merino N."/>
            <person name="Kawai M."/>
            <person name="Boyd E.S."/>
            <person name="Colman D.R."/>
            <person name="McGlynn S.E."/>
            <person name="Nealson K.H."/>
            <person name="Kurokawa K."/>
            <person name="Hongoh Y."/>
        </authorList>
    </citation>
    <scope>NUCLEOTIDE SEQUENCE [LARGE SCALE GENOMIC DNA]</scope>
    <source>
        <strain evidence="5 6">S06</strain>
    </source>
</reference>
<name>A0A6V8NS95_9ACTN</name>
<feature type="domain" description="Alcohol dehydrogenase-like N-terminal" evidence="4">
    <location>
        <begin position="6"/>
        <end position="130"/>
    </location>
</feature>
<dbReference type="AlphaFoldDB" id="A0A6V8NS95"/>
<proteinExistence type="predicted"/>
<dbReference type="PANTHER" id="PTHR43401">
    <property type="entry name" value="L-THREONINE 3-DEHYDROGENASE"/>
    <property type="match status" value="1"/>
</dbReference>
<feature type="non-terminal residue" evidence="5">
    <location>
        <position position="135"/>
    </location>
</feature>